<dbReference type="EMBL" id="JAPNOA010000029">
    <property type="protein sequence ID" value="MCY0965945.1"/>
    <property type="molecule type" value="Genomic_DNA"/>
</dbReference>
<reference evidence="9" key="1">
    <citation type="submission" date="2022-11" db="EMBL/GenBank/DDBJ databases">
        <title>Parathalassolutuus dongxingensis gen. nov., sp. nov., a novel member of family Oceanospirillaceae isolated from a coastal shrimp pond in Guangxi, China.</title>
        <authorList>
            <person name="Chen H."/>
        </authorList>
    </citation>
    <scope>NUCLEOTIDE SEQUENCE</scope>
    <source>
        <strain evidence="9">G-43</strain>
    </source>
</reference>
<evidence type="ECO:0000256" key="3">
    <source>
        <dbReference type="ARBA" id="ARBA00022729"/>
    </source>
</evidence>
<sequence>MIRSWLFGWLTLLVLPTAIAAPLVTAEIPQQAQDEPGQLLERMSQAIREEAYRGVLVFGNNQEWHTLSIQHQMKDGVEYEKVTHLTGAPRQMTRIGNRVSMTPHPDQLQAAVRKTGLLGPGLDERLPMMNQNYHLSSRSSPMQIAGRPVVEVQVIPQSADRYGQNLWLDRDTALLLRADVVDDQQNVVERYQFAEVDIGVEFQPGEFALGDDSGLGEPLPEAPPESAPTDTGWLPDWLPSGFSQASFQQQGDSSMLMFSDGLAAFSLFVDPIQGDAMPDISNRWGATSAVVRHLSRDGTTYRITLVGEVPMATAKRIAWSVVHREK</sequence>
<dbReference type="RefSeq" id="WP_283174155.1">
    <property type="nucleotide sequence ID" value="NZ_JAPNOA010000029.1"/>
</dbReference>
<dbReference type="InterPro" id="IPR033434">
    <property type="entry name" value="MucB/RseB_N"/>
</dbReference>
<gene>
    <name evidence="9" type="ORF">OUO13_12165</name>
</gene>
<dbReference type="Pfam" id="PF03888">
    <property type="entry name" value="MucB_RseB"/>
    <property type="match status" value="1"/>
</dbReference>
<dbReference type="AlphaFoldDB" id="A0A9X3IT55"/>
<proteinExistence type="inferred from homology"/>
<dbReference type="GO" id="GO:0030288">
    <property type="term" value="C:outer membrane-bounded periplasmic space"/>
    <property type="evidence" value="ECO:0007669"/>
    <property type="project" value="TreeGrafter"/>
</dbReference>
<dbReference type="InterPro" id="IPR033436">
    <property type="entry name" value="MucB/RseB_C"/>
</dbReference>
<organism evidence="9 10">
    <name type="scientific">Parathalassolituus penaei</name>
    <dbReference type="NCBI Taxonomy" id="2997323"/>
    <lineage>
        <taxon>Bacteria</taxon>
        <taxon>Pseudomonadati</taxon>
        <taxon>Pseudomonadota</taxon>
        <taxon>Gammaproteobacteria</taxon>
        <taxon>Oceanospirillales</taxon>
        <taxon>Oceanospirillaceae</taxon>
        <taxon>Parathalassolituus</taxon>
    </lineage>
</organism>
<dbReference type="Gene3D" id="2.50.20.10">
    <property type="entry name" value="Lipoprotein localisation LolA/LolB/LppX"/>
    <property type="match status" value="1"/>
</dbReference>
<evidence type="ECO:0000259" key="8">
    <source>
        <dbReference type="Pfam" id="PF17188"/>
    </source>
</evidence>
<comment type="similarity">
    <text evidence="2">Belongs to the RseB family.</text>
</comment>
<dbReference type="InterPro" id="IPR005588">
    <property type="entry name" value="MucB_RseB"/>
</dbReference>
<evidence type="ECO:0000256" key="1">
    <source>
        <dbReference type="ARBA" id="ARBA00004418"/>
    </source>
</evidence>
<evidence type="ECO:0000256" key="2">
    <source>
        <dbReference type="ARBA" id="ARBA00008150"/>
    </source>
</evidence>
<dbReference type="PANTHER" id="PTHR38782">
    <property type="match status" value="1"/>
</dbReference>
<feature type="domain" description="MucB/RseB N-terminal" evidence="7">
    <location>
        <begin position="36"/>
        <end position="206"/>
    </location>
</feature>
<keyword evidence="3 6" id="KW-0732">Signal</keyword>
<dbReference type="PIRSF" id="PIRSF005427">
    <property type="entry name" value="RseB"/>
    <property type="match status" value="1"/>
</dbReference>
<dbReference type="Pfam" id="PF17188">
    <property type="entry name" value="MucB_RseB_C"/>
    <property type="match status" value="1"/>
</dbReference>
<evidence type="ECO:0000256" key="4">
    <source>
        <dbReference type="ARBA" id="ARBA00022764"/>
    </source>
</evidence>
<evidence type="ECO:0000313" key="10">
    <source>
        <dbReference type="Proteomes" id="UP001150830"/>
    </source>
</evidence>
<keyword evidence="10" id="KW-1185">Reference proteome</keyword>
<evidence type="ECO:0000256" key="5">
    <source>
        <dbReference type="SAM" id="MobiDB-lite"/>
    </source>
</evidence>
<evidence type="ECO:0000259" key="7">
    <source>
        <dbReference type="Pfam" id="PF03888"/>
    </source>
</evidence>
<accession>A0A9X3IT55</accession>
<evidence type="ECO:0000256" key="6">
    <source>
        <dbReference type="SAM" id="SignalP"/>
    </source>
</evidence>
<dbReference type="Proteomes" id="UP001150830">
    <property type="component" value="Unassembled WGS sequence"/>
</dbReference>
<feature type="region of interest" description="Disordered" evidence="5">
    <location>
        <begin position="209"/>
        <end position="229"/>
    </location>
</feature>
<dbReference type="CDD" id="cd16327">
    <property type="entry name" value="RseB"/>
    <property type="match status" value="1"/>
</dbReference>
<evidence type="ECO:0000313" key="9">
    <source>
        <dbReference type="EMBL" id="MCY0965945.1"/>
    </source>
</evidence>
<keyword evidence="4" id="KW-0574">Periplasm</keyword>
<protein>
    <submittedName>
        <fullName evidence="9">MucB/RseB C-terminal domain-containing protein</fullName>
    </submittedName>
</protein>
<feature type="chain" id="PRO_5040888886" evidence="6">
    <location>
        <begin position="21"/>
        <end position="326"/>
    </location>
</feature>
<feature type="signal peptide" evidence="6">
    <location>
        <begin position="1"/>
        <end position="20"/>
    </location>
</feature>
<dbReference type="Gene3D" id="3.30.200.100">
    <property type="entry name" value="MucB/RseB, C-terminal domain"/>
    <property type="match status" value="1"/>
</dbReference>
<dbReference type="PANTHER" id="PTHR38782:SF1">
    <property type="entry name" value="SIGMA-E FACTOR REGULATORY PROTEIN RSEB"/>
    <property type="match status" value="1"/>
</dbReference>
<dbReference type="GO" id="GO:0032885">
    <property type="term" value="P:regulation of polysaccharide biosynthetic process"/>
    <property type="evidence" value="ECO:0007669"/>
    <property type="project" value="TreeGrafter"/>
</dbReference>
<name>A0A9X3IT55_9GAMM</name>
<feature type="domain" description="MucB/RseB C-terminal" evidence="8">
    <location>
        <begin position="230"/>
        <end position="321"/>
    </location>
</feature>
<dbReference type="GO" id="GO:0045152">
    <property type="term" value="F:antisigma factor binding"/>
    <property type="evidence" value="ECO:0007669"/>
    <property type="project" value="TreeGrafter"/>
</dbReference>
<dbReference type="InterPro" id="IPR038484">
    <property type="entry name" value="MucB/RseB_C_sf"/>
</dbReference>
<comment type="caution">
    <text evidence="9">The sequence shown here is derived from an EMBL/GenBank/DDBJ whole genome shotgun (WGS) entry which is preliminary data.</text>
</comment>
<comment type="subcellular location">
    <subcellularLocation>
        <location evidence="1">Periplasm</location>
    </subcellularLocation>
</comment>